<dbReference type="GO" id="GO:0005739">
    <property type="term" value="C:mitochondrion"/>
    <property type="evidence" value="ECO:0007669"/>
    <property type="project" value="UniProtKB-SubCell"/>
</dbReference>
<evidence type="ECO:0000259" key="17">
    <source>
        <dbReference type="PROSITE" id="PS51720"/>
    </source>
</evidence>
<evidence type="ECO:0000256" key="11">
    <source>
        <dbReference type="ARBA" id="ARBA00023128"/>
    </source>
</evidence>
<dbReference type="InterPro" id="IPR045058">
    <property type="entry name" value="GIMA/IAN/Toc"/>
</dbReference>
<dbReference type="Proteomes" id="UP000515129">
    <property type="component" value="Chromosome 3"/>
</dbReference>
<keyword evidence="11" id="KW-0496">Mitochondrion</keyword>
<evidence type="ECO:0000256" key="16">
    <source>
        <dbReference type="SAM" id="MobiDB-lite"/>
    </source>
</evidence>
<evidence type="ECO:0000256" key="10">
    <source>
        <dbReference type="ARBA" id="ARBA00023034"/>
    </source>
</evidence>
<feature type="domain" description="AIG1-type G" evidence="17">
    <location>
        <begin position="415"/>
        <end position="615"/>
    </location>
</feature>
<gene>
    <name evidence="19 20" type="primary">LOC113054832</name>
</gene>
<dbReference type="PROSITE" id="PS51720">
    <property type="entry name" value="G_AIG1"/>
    <property type="match status" value="1"/>
</dbReference>
<evidence type="ECO:0000256" key="13">
    <source>
        <dbReference type="ARBA" id="ARBA00056809"/>
    </source>
</evidence>
<accession>A0A6P6KVV0</accession>
<keyword evidence="18" id="KW-1185">Reference proteome</keyword>
<sequence length="917" mass="109250">MSSRERRAVVHGTAQRRRHSKEIPPNLSDVTPLRIVLLGKSVSENSLVGNFILRRAAFDSEAAPDVVERVGGRLKDRHLMIINSPQLLQTNISDHQITHTVRECVFLSDPGPHVIVLLLKHEQCSTEDQECVEKVLGSFSEQVYQHSMLLSTQETTETSDVLQNIIQKCANRHFSLQRSSSPEDLLLMFEDIVKMNDGRHLECDGAAQCFTVEISEAVKLNLVVCGSDGMLKSSVSELILQQTDGELHDRQIRVIELPALTRLSEEEVMRQTLSCVSLCDPGVHAFLIIVSGAPLNNEDKAETEKIQKIFSSRINKHLMILIMQDSEHQTERSEETQSVIERFGGRHQFFGSKTQVSTLMEKIEQMLEENRGEFYSTETFLEAQMKKLMKYEEMKKKIHSLETHLLSQVSRENTDDELRIVLLGKTGVGKSATGNTILGRNAFKAETSFESVTKESQRESCEINGRRVTVIDNPGLFDTELSNEEIQREIRHCISMILPGPHVFLLLLPLGRFTKHEEASVEIIQETFGEKSLMYTMVLFTRGDDLKNKTIDQCLGKPGSPLMKLIEACGNRFHVFNNNQTEDRTQVTDLLQKIDDMLRENGASFYSCKMFRDMERERQEQQIKIMMDRVREREEVMKKEQETLKHETEQLKQENKKIKAEKEKLQIKYNKETEELMNRIEIERRKREEEFTEREKRYKTLMKEKEESEEKMCEKMKREREEWEKQKLEEKMRREEEDEKRREKEQRVWHEFNQKLTRERERMEREKEYFQSKCETEENKMKILMEKVKREQEERMKKYEEEKERMTMMMKGERENQDKERKRREEEFREREERYKTLMKEKEESEEKMREKMKREREEWEKQKLEEKMRREEEDEKRRQEEQRVWYEFNLRLKQERERMEREKKNFNLNMKQKKTR</sequence>
<dbReference type="RefSeq" id="XP_026076417.1">
    <property type="nucleotide sequence ID" value="XM_026220632.1"/>
</dbReference>
<evidence type="ECO:0000313" key="20">
    <source>
        <dbReference type="RefSeq" id="XP_026076417.1"/>
    </source>
</evidence>
<feature type="region of interest" description="Disordered" evidence="16">
    <location>
        <begin position="717"/>
        <end position="747"/>
    </location>
</feature>
<evidence type="ECO:0000256" key="4">
    <source>
        <dbReference type="ARBA" id="ARBA00004555"/>
    </source>
</evidence>
<feature type="region of interest" description="Disordered" evidence="16">
    <location>
        <begin position="787"/>
        <end position="881"/>
    </location>
</feature>
<keyword evidence="6" id="KW-0963">Cytoplasm</keyword>
<evidence type="ECO:0000256" key="1">
    <source>
        <dbReference type="ARBA" id="ARBA00004173"/>
    </source>
</evidence>
<dbReference type="Pfam" id="PF04548">
    <property type="entry name" value="AIG1"/>
    <property type="match status" value="3"/>
</dbReference>
<dbReference type="RefSeq" id="XP_026076414.1">
    <property type="nucleotide sequence ID" value="XM_026220629.1"/>
</dbReference>
<evidence type="ECO:0000256" key="3">
    <source>
        <dbReference type="ARBA" id="ARBA00004514"/>
    </source>
</evidence>
<evidence type="ECO:0000313" key="18">
    <source>
        <dbReference type="Proteomes" id="UP000515129"/>
    </source>
</evidence>
<keyword evidence="12" id="KW-0342">GTP-binding</keyword>
<evidence type="ECO:0000256" key="2">
    <source>
        <dbReference type="ARBA" id="ARBA00004240"/>
    </source>
</evidence>
<comment type="subcellular location">
    <subcellularLocation>
        <location evidence="3">Cytoplasm</location>
        <location evidence="3">Cytosol</location>
    </subcellularLocation>
    <subcellularLocation>
        <location evidence="2">Endoplasmic reticulum</location>
    </subcellularLocation>
    <subcellularLocation>
        <location evidence="4">Golgi apparatus</location>
    </subcellularLocation>
    <subcellularLocation>
        <location evidence="1">Mitochondrion</location>
    </subcellularLocation>
</comment>
<evidence type="ECO:0000256" key="8">
    <source>
        <dbReference type="ARBA" id="ARBA00022741"/>
    </source>
</evidence>
<evidence type="ECO:0000256" key="7">
    <source>
        <dbReference type="ARBA" id="ARBA00022737"/>
    </source>
</evidence>
<feature type="region of interest" description="Disordered" evidence="16">
    <location>
        <begin position="1"/>
        <end position="25"/>
    </location>
</feature>
<evidence type="ECO:0000313" key="19">
    <source>
        <dbReference type="RefSeq" id="XP_026076414.1"/>
    </source>
</evidence>
<evidence type="ECO:0000256" key="9">
    <source>
        <dbReference type="ARBA" id="ARBA00022824"/>
    </source>
</evidence>
<protein>
    <recommendedName>
        <fullName evidence="14">GTPase IMAP family member 8</fullName>
    </recommendedName>
    <alternativeName>
        <fullName evidence="15">Immune-associated nucleotide-binding protein 9</fullName>
    </alternativeName>
</protein>
<dbReference type="GeneTree" id="ENSGT00940000164100"/>
<dbReference type="OrthoDB" id="8954335at2759"/>
<evidence type="ECO:0000256" key="15">
    <source>
        <dbReference type="ARBA" id="ARBA00077278"/>
    </source>
</evidence>
<comment type="function">
    <text evidence="13">Exerts an anti-apoptotic effect in the immune system and is involved in responses to infections.</text>
</comment>
<dbReference type="GO" id="GO:0005525">
    <property type="term" value="F:GTP binding"/>
    <property type="evidence" value="ECO:0007669"/>
    <property type="project" value="UniProtKB-KW"/>
</dbReference>
<dbReference type="SUPFAM" id="SSF52540">
    <property type="entry name" value="P-loop containing nucleoside triphosphate hydrolases"/>
    <property type="match status" value="1"/>
</dbReference>
<dbReference type="GeneID" id="113054832"/>
<dbReference type="FunFam" id="3.40.50.300:FF:000536">
    <property type="entry name" value="GTPase IMAP family member 8"/>
    <property type="match status" value="1"/>
</dbReference>
<dbReference type="GO" id="GO:0005829">
    <property type="term" value="C:cytosol"/>
    <property type="evidence" value="ECO:0007669"/>
    <property type="project" value="UniProtKB-SubCell"/>
</dbReference>
<evidence type="ECO:0000256" key="12">
    <source>
        <dbReference type="ARBA" id="ARBA00023134"/>
    </source>
</evidence>
<dbReference type="FunFam" id="3.40.50.300:FF:002895">
    <property type="entry name" value="Si:dkeyp-52c3.7"/>
    <property type="match status" value="1"/>
</dbReference>
<dbReference type="PANTHER" id="PTHR10903:SF170">
    <property type="entry name" value="GTPASE IMAP FAMILY MEMBER 7"/>
    <property type="match status" value="1"/>
</dbReference>
<name>A0A6P6KVV0_CARAU</name>
<evidence type="ECO:0000256" key="5">
    <source>
        <dbReference type="ARBA" id="ARBA00008535"/>
    </source>
</evidence>
<comment type="similarity">
    <text evidence="5">Belongs to the TRAFAC class TrmE-Era-EngA-EngB-Septin-like GTPase superfamily. AIG1/Toc34/Toc159-like paraseptin GTPase family. IAN subfamily.</text>
</comment>
<reference evidence="19 20" key="1">
    <citation type="submission" date="2025-04" db="UniProtKB">
        <authorList>
            <consortium name="RefSeq"/>
        </authorList>
    </citation>
    <scope>IDENTIFICATION</scope>
    <source>
        <strain evidence="19 20">Wakin</strain>
        <tissue evidence="19 20">Muscle</tissue>
    </source>
</reference>
<keyword evidence="8" id="KW-0547">Nucleotide-binding</keyword>
<keyword evidence="7" id="KW-0677">Repeat</keyword>
<dbReference type="PANTHER" id="PTHR10903">
    <property type="entry name" value="GTPASE, IMAP FAMILY MEMBER-RELATED"/>
    <property type="match status" value="1"/>
</dbReference>
<dbReference type="CDD" id="cd01852">
    <property type="entry name" value="AIG1"/>
    <property type="match status" value="1"/>
</dbReference>
<dbReference type="InterPro" id="IPR027417">
    <property type="entry name" value="P-loop_NTPase"/>
</dbReference>
<dbReference type="InterPro" id="IPR006703">
    <property type="entry name" value="G_AIG1"/>
</dbReference>
<keyword evidence="10" id="KW-0333">Golgi apparatus</keyword>
<proteinExistence type="inferred from homology"/>
<dbReference type="GO" id="GO:0005783">
    <property type="term" value="C:endoplasmic reticulum"/>
    <property type="evidence" value="ECO:0007669"/>
    <property type="project" value="UniProtKB-SubCell"/>
</dbReference>
<organism evidence="18 19">
    <name type="scientific">Carassius auratus</name>
    <name type="common">Goldfish</name>
    <dbReference type="NCBI Taxonomy" id="7957"/>
    <lineage>
        <taxon>Eukaryota</taxon>
        <taxon>Metazoa</taxon>
        <taxon>Chordata</taxon>
        <taxon>Craniata</taxon>
        <taxon>Vertebrata</taxon>
        <taxon>Euteleostomi</taxon>
        <taxon>Actinopterygii</taxon>
        <taxon>Neopterygii</taxon>
        <taxon>Teleostei</taxon>
        <taxon>Ostariophysi</taxon>
        <taxon>Cypriniformes</taxon>
        <taxon>Cyprinidae</taxon>
        <taxon>Cyprininae</taxon>
        <taxon>Carassius</taxon>
    </lineage>
</organism>
<dbReference type="KEGG" id="caua:113054832"/>
<dbReference type="Gene3D" id="3.40.50.300">
    <property type="entry name" value="P-loop containing nucleotide triphosphate hydrolases"/>
    <property type="match status" value="3"/>
</dbReference>
<evidence type="ECO:0000256" key="14">
    <source>
        <dbReference type="ARBA" id="ARBA00073539"/>
    </source>
</evidence>
<dbReference type="AlphaFoldDB" id="A0A6P6KVV0"/>
<evidence type="ECO:0000256" key="6">
    <source>
        <dbReference type="ARBA" id="ARBA00022490"/>
    </source>
</evidence>
<dbReference type="GO" id="GO:0005794">
    <property type="term" value="C:Golgi apparatus"/>
    <property type="evidence" value="ECO:0007669"/>
    <property type="project" value="UniProtKB-SubCell"/>
</dbReference>
<keyword evidence="9" id="KW-0256">Endoplasmic reticulum</keyword>